<evidence type="ECO:0000313" key="3">
    <source>
        <dbReference type="Proteomes" id="UP000011083"/>
    </source>
</evidence>
<dbReference type="AlphaFoldDB" id="L8HJH0"/>
<feature type="region of interest" description="Disordered" evidence="1">
    <location>
        <begin position="68"/>
        <end position="87"/>
    </location>
</feature>
<reference evidence="2 3" key="1">
    <citation type="journal article" date="2013" name="Genome Biol.">
        <title>Genome of Acanthamoeba castellanii highlights extensive lateral gene transfer and early evolution of tyrosine kinase signaling.</title>
        <authorList>
            <person name="Clarke M."/>
            <person name="Lohan A.J."/>
            <person name="Liu B."/>
            <person name="Lagkouvardos I."/>
            <person name="Roy S."/>
            <person name="Zafar N."/>
            <person name="Bertelli C."/>
            <person name="Schilde C."/>
            <person name="Kianianmomeni A."/>
            <person name="Burglin T.R."/>
            <person name="Frech C."/>
            <person name="Turcotte B."/>
            <person name="Kopec K.O."/>
            <person name="Synnott J.M."/>
            <person name="Choo C."/>
            <person name="Paponov I."/>
            <person name="Finkler A."/>
            <person name="Soon Heng Tan C."/>
            <person name="Hutchins A.P."/>
            <person name="Weinmeier T."/>
            <person name="Rattei T."/>
            <person name="Chu J.S."/>
            <person name="Gimenez G."/>
            <person name="Irimia M."/>
            <person name="Rigden D.J."/>
            <person name="Fitzpatrick D.A."/>
            <person name="Lorenzo-Morales J."/>
            <person name="Bateman A."/>
            <person name="Chiu C.H."/>
            <person name="Tang P."/>
            <person name="Hegemann P."/>
            <person name="Fromm H."/>
            <person name="Raoult D."/>
            <person name="Greub G."/>
            <person name="Miranda-Saavedra D."/>
            <person name="Chen N."/>
            <person name="Nash P."/>
            <person name="Ginger M.L."/>
            <person name="Horn M."/>
            <person name="Schaap P."/>
            <person name="Caler L."/>
            <person name="Loftus B."/>
        </authorList>
    </citation>
    <scope>NUCLEOTIDE SEQUENCE [LARGE SCALE GENOMIC DNA]</scope>
    <source>
        <strain evidence="2 3">Neff</strain>
    </source>
</reference>
<accession>L8HJH0</accession>
<dbReference type="KEGG" id="acan:ACA1_018810"/>
<evidence type="ECO:0000313" key="2">
    <source>
        <dbReference type="EMBL" id="ELR25739.1"/>
    </source>
</evidence>
<sequence length="402" mass="44140">MLVAAGNAGRADILHRSLELIDQSADANTRGILLILLAQFIRLNDIKALQHLIERLAVIDEQGEAGMAKAQRAGQQQHSPAEDKETASEVDDVLYALHEEMEEEGSTLLARPYAYYGAYRALLAEHARTLDAPAIIHTLDLLNRSATKADASMRALVRGVLEKVGVRPFLTALQHRGPQRPAGDTTTPTTPTPQRSGSAYQPHPDTLGFLVRCMSAMVSEGTLTPQVLPDAYRLATLATQLLKKSAGHGASNVGGYRSLLQFYRAAGVKPAIEVLLTQFDQHQVVVTTTIMDLALPGLRLAQLDRVLKALREKKNPVKPSPAHYMRIAQAIHFQETIPDFLNMFVGNYNADHPGRELEVFVINRALLSYCKALHLGKATAIFNLMHPHPTRLSYSTHTEVPP</sequence>
<protein>
    <submittedName>
        <fullName evidence="2">Uncharacterized protein</fullName>
    </submittedName>
</protein>
<evidence type="ECO:0000256" key="1">
    <source>
        <dbReference type="SAM" id="MobiDB-lite"/>
    </source>
</evidence>
<keyword evidence="3" id="KW-1185">Reference proteome</keyword>
<organism evidence="2 3">
    <name type="scientific">Acanthamoeba castellanii (strain ATCC 30010 / Neff)</name>
    <dbReference type="NCBI Taxonomy" id="1257118"/>
    <lineage>
        <taxon>Eukaryota</taxon>
        <taxon>Amoebozoa</taxon>
        <taxon>Discosea</taxon>
        <taxon>Longamoebia</taxon>
        <taxon>Centramoebida</taxon>
        <taxon>Acanthamoebidae</taxon>
        <taxon>Acanthamoeba</taxon>
    </lineage>
</organism>
<dbReference type="EMBL" id="KB007791">
    <property type="protein sequence ID" value="ELR25739.1"/>
    <property type="molecule type" value="Genomic_DNA"/>
</dbReference>
<gene>
    <name evidence="2" type="ORF">ACA1_018810</name>
</gene>
<dbReference type="Proteomes" id="UP000011083">
    <property type="component" value="Unassembled WGS sequence"/>
</dbReference>
<proteinExistence type="predicted"/>
<name>L8HJH0_ACACF</name>
<dbReference type="GeneID" id="14926809"/>
<feature type="region of interest" description="Disordered" evidence="1">
    <location>
        <begin position="172"/>
        <end position="201"/>
    </location>
</feature>
<dbReference type="RefSeq" id="XP_004358303.1">
    <property type="nucleotide sequence ID" value="XM_004358246.1"/>
</dbReference>
<dbReference type="VEuPathDB" id="AmoebaDB:ACA1_018810"/>